<dbReference type="PROSITE" id="PS00916">
    <property type="entry name" value="PI3_4_KINASE_2"/>
    <property type="match status" value="1"/>
</dbReference>
<dbReference type="InterPro" id="IPR003152">
    <property type="entry name" value="FATC_dom"/>
</dbReference>
<dbReference type="PROSITE" id="PS51190">
    <property type="entry name" value="FATC"/>
    <property type="match status" value="1"/>
</dbReference>
<feature type="domain" description="FAT" evidence="15">
    <location>
        <begin position="1765"/>
        <end position="2354"/>
    </location>
</feature>
<keyword evidence="4 17" id="KW-0808">Transferase</keyword>
<dbReference type="PROSITE" id="PS00915">
    <property type="entry name" value="PI3_4_KINASE_1"/>
    <property type="match status" value="1"/>
</dbReference>
<dbReference type="InterPro" id="IPR018936">
    <property type="entry name" value="PI3/4_kinase_CS"/>
</dbReference>
<dbReference type="KEGG" id="phu:Phum_PHUM472530"/>
<dbReference type="Pfam" id="PF00454">
    <property type="entry name" value="PI3_PI4_kinase"/>
    <property type="match status" value="1"/>
</dbReference>
<evidence type="ECO:0000313" key="17">
    <source>
        <dbReference type="EMBL" id="EEB17559.1"/>
    </source>
</evidence>
<evidence type="ECO:0000256" key="2">
    <source>
        <dbReference type="ARBA" id="ARBA00012513"/>
    </source>
</evidence>
<dbReference type="Pfam" id="PF02259">
    <property type="entry name" value="FAT"/>
    <property type="match status" value="1"/>
</dbReference>
<dbReference type="Gene3D" id="1.10.1070.11">
    <property type="entry name" value="Phosphatidylinositol 3-/4-kinase, catalytic domain"/>
    <property type="match status" value="1"/>
</dbReference>
<dbReference type="GO" id="GO:0004674">
    <property type="term" value="F:protein serine/threonine kinase activity"/>
    <property type="evidence" value="ECO:0007669"/>
    <property type="project" value="UniProtKB-KW"/>
</dbReference>
<dbReference type="InterPro" id="IPR000403">
    <property type="entry name" value="PI3/4_kinase_cat_dom"/>
</dbReference>
<dbReference type="SMART" id="SM00146">
    <property type="entry name" value="PI3Kc"/>
    <property type="match status" value="1"/>
</dbReference>
<keyword evidence="19" id="KW-1185">Reference proteome</keyword>
<gene>
    <name evidence="18" type="primary">8238935</name>
    <name evidence="17" type="ORF">Phum_PHUM472530</name>
</gene>
<evidence type="ECO:0000313" key="19">
    <source>
        <dbReference type="Proteomes" id="UP000009046"/>
    </source>
</evidence>
<evidence type="ECO:0000313" key="18">
    <source>
        <dbReference type="EnsemblMetazoa" id="PHUM472530-PA"/>
    </source>
</evidence>
<evidence type="ECO:0000256" key="9">
    <source>
        <dbReference type="ARBA" id="ARBA00023242"/>
    </source>
</evidence>
<keyword evidence="6" id="KW-0227">DNA damage</keyword>
<dbReference type="CTD" id="8238935"/>
<dbReference type="GO" id="GO:0005634">
    <property type="term" value="C:nucleus"/>
    <property type="evidence" value="ECO:0007669"/>
    <property type="project" value="UniProtKB-SubCell"/>
</dbReference>
<organism>
    <name type="scientific">Pediculus humanus subsp. corporis</name>
    <name type="common">Body louse</name>
    <dbReference type="NCBI Taxonomy" id="121224"/>
    <lineage>
        <taxon>Eukaryota</taxon>
        <taxon>Metazoa</taxon>
        <taxon>Ecdysozoa</taxon>
        <taxon>Arthropoda</taxon>
        <taxon>Hexapoda</taxon>
        <taxon>Insecta</taxon>
        <taxon>Pterygota</taxon>
        <taxon>Neoptera</taxon>
        <taxon>Paraneoptera</taxon>
        <taxon>Psocodea</taxon>
        <taxon>Troctomorpha</taxon>
        <taxon>Phthiraptera</taxon>
        <taxon>Anoplura</taxon>
        <taxon>Pediculidae</taxon>
        <taxon>Pediculus</taxon>
    </lineage>
</organism>
<evidence type="ECO:0000259" key="15">
    <source>
        <dbReference type="PROSITE" id="PS51189"/>
    </source>
</evidence>
<feature type="domain" description="PI3K/PI4K catalytic" evidence="14">
    <location>
        <begin position="2461"/>
        <end position="2782"/>
    </location>
</feature>
<dbReference type="PROSITE" id="PS51189">
    <property type="entry name" value="FAT"/>
    <property type="match status" value="1"/>
</dbReference>
<keyword evidence="10" id="KW-0131">Cell cycle</keyword>
<feature type="domain" description="FATC" evidence="16">
    <location>
        <begin position="2796"/>
        <end position="2828"/>
    </location>
</feature>
<dbReference type="EnsemblMetazoa" id="PHUM472530-RA">
    <property type="protein sequence ID" value="PHUM472530-PA"/>
    <property type="gene ID" value="PHUM472530"/>
</dbReference>
<dbReference type="STRING" id="121224.E0VW03"/>
<evidence type="ECO:0000256" key="4">
    <source>
        <dbReference type="ARBA" id="ARBA00022679"/>
    </source>
</evidence>
<dbReference type="Pfam" id="PF02260">
    <property type="entry name" value="FATC"/>
    <property type="match status" value="1"/>
</dbReference>
<evidence type="ECO:0000256" key="3">
    <source>
        <dbReference type="ARBA" id="ARBA00022527"/>
    </source>
</evidence>
<dbReference type="PROSITE" id="PS50290">
    <property type="entry name" value="PI3_4_KINASE_3"/>
    <property type="match status" value="1"/>
</dbReference>
<sequence>MDNDPQKLLNKITLSLNSVKKKEKLKEILHVLCQNSLKNITCNWETLFGKVHNSVLSLIDGYDAKGKQLPDKLSQLIQNLILLIVQKSFSQKVFLINCNQTVSHILSVFNFNKYAILLGSTYLQIFNKFILTERKNWIRLKKESWMGMKNICIKYFNNPLPGISNLILIENLCDIIKYSSKNSLSCKCFLDVFDFVENLFISNKDFGFNFEVSLLKLTNMLCLQLAVEFRFKVCDFMEKMFDNVLRFYKRRHIDFIVLVFHYLITSIHVHESNETCKSDNLSYACNLQIWKSQIIDIYLICLDYLKCFFNEYGSIIEIDFLDLFVEVSHLVLYYDLKDFSRNHNNDISYDEPDFNNKRKCIMTDFSQSLNFSQKKVMKYQNVIENLIFNLQTNSNLFWFRYLERFIVKYPNDLKCKEQDIITLLCQICSEKNNISSTKASLKCLYRMVQKKTLFANNFEIINKLWCYLTTELFRNLNSENEIHLLLRILIKQSCLRDINPVVEMYCNNTLEPTLDNFKTLHAICRTRTLPEFISIGPKTNSSCHSNNKNTKEKLLLWLFQNEDNYPPEEFANLLITLISRKFDNCEVDDNNDDDDFENRSSIGNFCRAISCNFKTTAFKDVKFDVKPENTNNKNPLVKIDSNLKNVLFKLSEQRWNYYFNFLTKEKNHKKEEEEEKITTVKNSIRFCELLCHIISISETLKISFFSQFFIEKLKLLLFACTTDVLNRLEKNFIDIEPLCRIYRMNFHYCLYDNAFVTDDSEFSKRFGTLTIFNTQNLTKIEKMYIFISELLCQFICNSNWTTDNNTALQITLCSDLLEILLNSEMNKIYSNFHVFRIVYTFAKYDGITIPTLIKCLDLISSCFAGQNDEPELTTVTIQILQEFLPLMSRINDENVKLKYMEIIINIRSLILEKNNGGVKTVTAYINYLHEIFKYDSENSWMIPDGNSFNCKIYEDIIQLLKHPYHEVRLSAAKHVGILFKKTVNDKNDSNINFQRKMFKNLLSIFNEYKDLYEGQGEENVIKYTKYVTSAVTFLTLANIICSSKFWRKNSLFYLIYFSSNEKKINSSDVNNVIKLICSHLKIDNPIFFLKNHLLYLLNKWIEKELLIENFPYNLLGCGTLEEFFLFSYDKLILIYSFVGKFDMMDVISTKLNIPVTNLLEKCFPALISHALLILSNESKLELSERALEIKSLLEGKLSVKISTLFFSDHFDKIFFIMLEYLHDPEHLSKFCIFHGNLEDYKILANYSCEEILNVFNQFSTRGVVHVLENFAADSPHVIERILIYLRQNIEEVNLYEDKIYAFHKYIFFVEILTKGLIKNGRLETFNVFFIRDVVFTLIAMIRRDDYQTLTNMACKCIKIISKYCLSGLNATLGEFLPSITASLTPIAVSSNKNALEVLEYLLCENYSQLEGNIIFLDPFPSDEIFNSINKQMGKKQNDSKNLIDVIQNFIKGNSKENSDCRIEGLMYLRRNLVEKKDELKDIYDGLTGLRGFSEDCKNSLIHQLICILIKLTTNKNLTVQMESGKCLGEIGSSDLTTLVLTPENNFLISMQSGNAINTLIKTSLTVLSDLVTSDNFHVKKAASDCLHGILKTRQSTEVLKNNTNVLNFKYLEAFVTRGSVNLEFKIKRAVLIDKMKGFNDWLTLNDHKKWIVDFVQAMLESLADAEGITESFGKIIQVHWQFAEKILVSIFDLILNSCDKICTNVLIKSFQFFFEKNFTFDNSKSMMIDFNKQTVQCVLNVIDYIRMQKNHVAYSELFSNVNFLNISKAAVYCSAYFTSILYAELWYEDKKKNDPHITDIGGIFERYPKEGHALIEILRECHTKIGNVDGVKGCSFTHVFDTQTVIRHYDRMENWNMSLLYHDIQLSMGNGNYESGLIKSLERSGMYYTLDNLIKTGKREDSNLTSSVRYKCSAHLSDWSLLDTNSRNNDSFEKSFYFSLKAFRNDDYFTFHDEIQKGRQIIINKLSDCSLESSKNLYAPLAELQIFNELEDFITVVQNSNGDDLKNLFGKWSKQDGIIKYSDFNLNETIWSSRTIFIKIALDKMKDADLKNILNSTLCQIYHKIIVAARKERKYETAVRMLSCANNLNDVPEDILEKLKLERARIFWEKGDEEVGGFLLNHLIKNKELNGESKTKGLRIYGDWMARTKSKNPREIIEKYYLNSISESRKSENLIDSFASLAKFADSNYEQIKEYLLSPTFEAKQSLINTQQDLASELREELGWNQNREKRMAYHIAARQSVIDENEIKNNLMERDSYLNLCLKYYLLCLKEGEKYNLLVFRIVSIWLSNSNNEEVISQLKNMLQKIPTYKFLCLLPQLIPRMADVCLISSLVEQILQDHPFHTLPHLFALKNSYEDLKYIENSTAITTPRVETAKSILNKCQKEKKLEKFIGEMENFTSALIELANYNICEKVSGNCEIEVPERLKLKKINRLTTVAFPSLNLPHEKNLRYENVITVHKFDKSYYLVGGINLPKRIKCIGSDGIGRLLLVKGKDDLRQDAVMQQVFTIMNALLSENGETKKRKLVIRTYKVVPLSQRSGIIEWCENTQPLSLYLTGPDGKSGAHKKYNPGDILPTECRAMIRKVFAKPDATNRDKLNVFTEICDKFHPVFHNFFLEKFTAPGVWFERRLAYVHSVATSSMIGYVLGIGDRHVNNILIDNSTAELIHIDLGIAFEQGKALPIPETVPFRLTRDIVDGMGLSGAAEGDFRISSIKTMKVLRDNKDIILTLLEVLLYDPLYAWTITPEKAYSLQGHKETCSGNSEKSSSRECVETNKMAERALIRLKQKLLGTEIGCVATNVEGQVSYLVQQATDPNNLCRLFHGWQAYL</sequence>
<dbReference type="Proteomes" id="UP000009046">
    <property type="component" value="Unassembled WGS sequence"/>
</dbReference>
<evidence type="ECO:0000256" key="10">
    <source>
        <dbReference type="ARBA" id="ARBA00023306"/>
    </source>
</evidence>
<dbReference type="PANTHER" id="PTHR37079:SF4">
    <property type="entry name" value="SERINE_THREONINE-PROTEIN KINASE ATM"/>
    <property type="match status" value="1"/>
</dbReference>
<dbReference type="InterPro" id="IPR003151">
    <property type="entry name" value="PIK-rel_kinase_FAT"/>
</dbReference>
<dbReference type="EC" id="2.7.11.1" evidence="2"/>
<dbReference type="VEuPathDB" id="VectorBase:PHUM472530"/>
<dbReference type="InterPro" id="IPR044107">
    <property type="entry name" value="PIKKc_ATM"/>
</dbReference>
<dbReference type="OrthoDB" id="381190at2759"/>
<comment type="catalytic activity">
    <reaction evidence="11">
        <text>L-threonyl-[protein] + ATP = O-phospho-L-threonyl-[protein] + ADP + H(+)</text>
        <dbReference type="Rhea" id="RHEA:46608"/>
        <dbReference type="Rhea" id="RHEA-COMP:11060"/>
        <dbReference type="Rhea" id="RHEA-COMP:11605"/>
        <dbReference type="ChEBI" id="CHEBI:15378"/>
        <dbReference type="ChEBI" id="CHEBI:30013"/>
        <dbReference type="ChEBI" id="CHEBI:30616"/>
        <dbReference type="ChEBI" id="CHEBI:61977"/>
        <dbReference type="ChEBI" id="CHEBI:456216"/>
        <dbReference type="EC" id="2.7.11.1"/>
    </reaction>
</comment>
<evidence type="ECO:0000256" key="1">
    <source>
        <dbReference type="ARBA" id="ARBA00004123"/>
    </source>
</evidence>
<dbReference type="Gene3D" id="3.30.1010.10">
    <property type="entry name" value="Phosphatidylinositol 3-kinase Catalytic Subunit, Chain A, domain 4"/>
    <property type="match status" value="1"/>
</dbReference>
<accession>E0VW03</accession>
<evidence type="ECO:0000259" key="16">
    <source>
        <dbReference type="PROSITE" id="PS51190"/>
    </source>
</evidence>
<dbReference type="eggNOG" id="KOG0892">
    <property type="taxonomic scope" value="Eukaryota"/>
</dbReference>
<reference evidence="18" key="3">
    <citation type="submission" date="2021-02" db="UniProtKB">
        <authorList>
            <consortium name="EnsemblMetazoa"/>
        </authorList>
    </citation>
    <scope>IDENTIFICATION</scope>
    <source>
        <strain evidence="18">USDA</strain>
    </source>
</reference>
<reference evidence="17" key="2">
    <citation type="submission" date="2007-04" db="EMBL/GenBank/DDBJ databases">
        <title>The genome of the human body louse.</title>
        <authorList>
            <consortium name="The Human Body Louse Genome Consortium"/>
            <person name="Kirkness E."/>
            <person name="Walenz B."/>
            <person name="Hass B."/>
            <person name="Bruggner R."/>
            <person name="Strausberg R."/>
        </authorList>
    </citation>
    <scope>NUCLEOTIDE SEQUENCE</scope>
    <source>
        <strain evidence="17">USDA</strain>
    </source>
</reference>
<dbReference type="EMBL" id="DS235816">
    <property type="protein sequence ID" value="EEB17559.1"/>
    <property type="molecule type" value="Genomic_DNA"/>
</dbReference>
<dbReference type="FunCoup" id="E0VW03">
    <property type="interactions" value="1373"/>
</dbReference>
<dbReference type="HOGENOM" id="CLU_000178_3_1_1"/>
<reference evidence="17" key="1">
    <citation type="submission" date="2007-04" db="EMBL/GenBank/DDBJ databases">
        <title>Annotation of Pediculus humanus corporis strain USDA.</title>
        <authorList>
            <person name="Kirkness E."/>
            <person name="Hannick L."/>
            <person name="Hass B."/>
            <person name="Bruggner R."/>
            <person name="Lawson D."/>
            <person name="Bidwell S."/>
            <person name="Joardar V."/>
            <person name="Caler E."/>
            <person name="Walenz B."/>
            <person name="Inman J."/>
            <person name="Schobel S."/>
            <person name="Galinsky K."/>
            <person name="Amedeo P."/>
            <person name="Strausberg R."/>
        </authorList>
    </citation>
    <scope>NUCLEOTIDE SEQUENCE</scope>
    <source>
        <strain evidence="17">USDA</strain>
    </source>
</reference>
<comment type="subcellular location">
    <subcellularLocation>
        <location evidence="1">Nucleus</location>
    </subcellularLocation>
</comment>
<evidence type="ECO:0000256" key="6">
    <source>
        <dbReference type="ARBA" id="ARBA00022763"/>
    </source>
</evidence>
<dbReference type="InterPro" id="IPR016024">
    <property type="entry name" value="ARM-type_fold"/>
</dbReference>
<dbReference type="InParanoid" id="E0VW03"/>
<dbReference type="EMBL" id="AAZO01005734">
    <property type="status" value="NOT_ANNOTATED_CDS"/>
    <property type="molecule type" value="Genomic_DNA"/>
</dbReference>
<dbReference type="RefSeq" id="XP_002430297.1">
    <property type="nucleotide sequence ID" value="XM_002430252.1"/>
</dbReference>
<dbReference type="InterPro" id="IPR036940">
    <property type="entry name" value="PI3/4_kinase_cat_sf"/>
</dbReference>
<dbReference type="OMA" id="AYCRLDS"/>
<keyword evidence="7" id="KW-0418">Kinase</keyword>
<name>E0VW03_PEDHC</name>
<evidence type="ECO:0000256" key="11">
    <source>
        <dbReference type="ARBA" id="ARBA00047899"/>
    </source>
</evidence>
<keyword evidence="9" id="KW-0539">Nucleus</keyword>
<dbReference type="SUPFAM" id="SSF48371">
    <property type="entry name" value="ARM repeat"/>
    <property type="match status" value="1"/>
</dbReference>
<dbReference type="InterPro" id="IPR014009">
    <property type="entry name" value="PIK_FAT"/>
</dbReference>
<comment type="catalytic activity">
    <reaction evidence="12">
        <text>L-seryl-[protein] + ATP = O-phospho-L-seryl-[protein] + ADP + H(+)</text>
        <dbReference type="Rhea" id="RHEA:17989"/>
        <dbReference type="Rhea" id="RHEA-COMP:9863"/>
        <dbReference type="Rhea" id="RHEA-COMP:11604"/>
        <dbReference type="ChEBI" id="CHEBI:15378"/>
        <dbReference type="ChEBI" id="CHEBI:29999"/>
        <dbReference type="ChEBI" id="CHEBI:30616"/>
        <dbReference type="ChEBI" id="CHEBI:83421"/>
        <dbReference type="ChEBI" id="CHEBI:456216"/>
        <dbReference type="EC" id="2.7.11.1"/>
    </reaction>
</comment>
<dbReference type="PANTHER" id="PTHR37079">
    <property type="entry name" value="SERINE/THREONINE-PROTEIN KINASE ATM"/>
    <property type="match status" value="1"/>
</dbReference>
<proteinExistence type="predicted"/>
<dbReference type="GO" id="GO:0005524">
    <property type="term" value="F:ATP binding"/>
    <property type="evidence" value="ECO:0007669"/>
    <property type="project" value="UniProtKB-KW"/>
</dbReference>
<keyword evidence="3" id="KW-0723">Serine/threonine-protein kinase</keyword>
<dbReference type="SUPFAM" id="SSF56112">
    <property type="entry name" value="Protein kinase-like (PK-like)"/>
    <property type="match status" value="1"/>
</dbReference>
<dbReference type="GeneID" id="8238935"/>
<evidence type="ECO:0000256" key="12">
    <source>
        <dbReference type="ARBA" id="ARBA00048679"/>
    </source>
</evidence>
<keyword evidence="5" id="KW-0547">Nucleotide-binding</keyword>
<dbReference type="InterPro" id="IPR011009">
    <property type="entry name" value="Kinase-like_dom_sf"/>
</dbReference>
<evidence type="ECO:0000256" key="13">
    <source>
        <dbReference type="ARBA" id="ARBA00073111"/>
    </source>
</evidence>
<evidence type="ECO:0000259" key="14">
    <source>
        <dbReference type="PROSITE" id="PS50290"/>
    </source>
</evidence>
<keyword evidence="8" id="KW-0067">ATP-binding</keyword>
<protein>
    <recommendedName>
        <fullName evidence="13">Serine/threonine-protein kinase ATM</fullName>
        <ecNumber evidence="2">2.7.11.1</ecNumber>
    </recommendedName>
</protein>
<dbReference type="GO" id="GO:0006281">
    <property type="term" value="P:DNA repair"/>
    <property type="evidence" value="ECO:0007669"/>
    <property type="project" value="InterPro"/>
</dbReference>
<dbReference type="InterPro" id="IPR038980">
    <property type="entry name" value="ATM_plant"/>
</dbReference>
<evidence type="ECO:0000256" key="8">
    <source>
        <dbReference type="ARBA" id="ARBA00022840"/>
    </source>
</evidence>
<evidence type="ECO:0000256" key="5">
    <source>
        <dbReference type="ARBA" id="ARBA00022741"/>
    </source>
</evidence>
<evidence type="ECO:0000256" key="7">
    <source>
        <dbReference type="ARBA" id="ARBA00022777"/>
    </source>
</evidence>
<dbReference type="CDD" id="cd05171">
    <property type="entry name" value="PIKKc_ATM"/>
    <property type="match status" value="1"/>
</dbReference>
<dbReference type="FunFam" id="3.30.1010.10:FF:000023">
    <property type="entry name" value="Serine/threonine-protein kinase ATM"/>
    <property type="match status" value="1"/>
</dbReference>
<dbReference type="SMART" id="SM01343">
    <property type="entry name" value="FATC"/>
    <property type="match status" value="1"/>
</dbReference>